<evidence type="ECO:0000313" key="2">
    <source>
        <dbReference type="Proteomes" id="UP000095131"/>
    </source>
</evidence>
<accession>A0A1E3WKG9</accession>
<name>A0A1E3WKG9_9VIBR</name>
<gene>
    <name evidence="1" type="ORF">VSF3289_00235</name>
</gene>
<reference evidence="1 2" key="1">
    <citation type="submission" date="2016-08" db="EMBL/GenBank/DDBJ databases">
        <title>Genome sequencing of Vibrio scophthalmi strain FP3289, an isolated from Paralichthys olivaceus.</title>
        <authorList>
            <person name="Han H.-J."/>
        </authorList>
    </citation>
    <scope>NUCLEOTIDE SEQUENCE [LARGE SCALE GENOMIC DNA]</scope>
    <source>
        <strain evidence="1 2">FP3289</strain>
    </source>
</reference>
<dbReference type="EMBL" id="MDCJ01000002">
    <property type="protein sequence ID" value="ODS09997.1"/>
    <property type="molecule type" value="Genomic_DNA"/>
</dbReference>
<dbReference type="AlphaFoldDB" id="A0A1E3WKG9"/>
<sequence>MQVNDVVASIRQGGKKKAPKSILDFGALLDSSKKKQWYSYRPGFFLMVQFFLDLF</sequence>
<protein>
    <submittedName>
        <fullName evidence="1">Uncharacterized protein</fullName>
    </submittedName>
</protein>
<proteinExistence type="predicted"/>
<evidence type="ECO:0000313" key="1">
    <source>
        <dbReference type="EMBL" id="ODS09997.1"/>
    </source>
</evidence>
<dbReference type="Proteomes" id="UP000095131">
    <property type="component" value="Unassembled WGS sequence"/>
</dbReference>
<comment type="caution">
    <text evidence="1">The sequence shown here is derived from an EMBL/GenBank/DDBJ whole genome shotgun (WGS) entry which is preliminary data.</text>
</comment>
<organism evidence="1 2">
    <name type="scientific">Vibrio scophthalmi</name>
    <dbReference type="NCBI Taxonomy" id="45658"/>
    <lineage>
        <taxon>Bacteria</taxon>
        <taxon>Pseudomonadati</taxon>
        <taxon>Pseudomonadota</taxon>
        <taxon>Gammaproteobacteria</taxon>
        <taxon>Vibrionales</taxon>
        <taxon>Vibrionaceae</taxon>
        <taxon>Vibrio</taxon>
    </lineage>
</organism>